<dbReference type="Proteomes" id="UP000179642">
    <property type="component" value="Unassembled WGS sequence"/>
</dbReference>
<dbReference type="InterPro" id="IPR002525">
    <property type="entry name" value="Transp_IS110-like_N"/>
</dbReference>
<protein>
    <recommendedName>
        <fullName evidence="1">Transposase IS110-like N-terminal domain-containing protein</fullName>
    </recommendedName>
</protein>
<feature type="domain" description="Transposase IS110-like N-terminal" evidence="1">
    <location>
        <begin position="20"/>
        <end position="103"/>
    </location>
</feature>
<dbReference type="GO" id="GO:0004803">
    <property type="term" value="F:transposase activity"/>
    <property type="evidence" value="ECO:0007669"/>
    <property type="project" value="InterPro"/>
</dbReference>
<keyword evidence="3" id="KW-1185">Reference proteome</keyword>
<evidence type="ECO:0000259" key="1">
    <source>
        <dbReference type="Pfam" id="PF01548"/>
    </source>
</evidence>
<accession>A0A1S2QC51</accession>
<dbReference type="EMBL" id="MLYO01000038">
    <property type="protein sequence ID" value="OIK02905.1"/>
    <property type="molecule type" value="Genomic_DNA"/>
</dbReference>
<dbReference type="GO" id="GO:0006313">
    <property type="term" value="P:DNA transposition"/>
    <property type="evidence" value="ECO:0007669"/>
    <property type="project" value="InterPro"/>
</dbReference>
<sequence length="119" mass="13248">MSGRLSFSAWAPPVRRALRRVDYTPGRAVNRASEGYRGDGKTDAKGAAVIADQARVRRDLMPLQSSDELVTELKILTGRRRDLADDRTRAVNRLRGHRTGIFPGPERDPDFGNVGPWCC</sequence>
<name>A0A1S2QC51_9ACTN</name>
<proteinExistence type="predicted"/>
<gene>
    <name evidence="2" type="ORF">BIV23_24065</name>
</gene>
<dbReference type="GO" id="GO:0003677">
    <property type="term" value="F:DNA binding"/>
    <property type="evidence" value="ECO:0007669"/>
    <property type="project" value="InterPro"/>
</dbReference>
<organism evidence="2 3">
    <name type="scientific">Streptomyces monashensis</name>
    <dbReference type="NCBI Taxonomy" id="1678012"/>
    <lineage>
        <taxon>Bacteria</taxon>
        <taxon>Bacillati</taxon>
        <taxon>Actinomycetota</taxon>
        <taxon>Actinomycetes</taxon>
        <taxon>Kitasatosporales</taxon>
        <taxon>Streptomycetaceae</taxon>
        <taxon>Streptomyces</taxon>
    </lineage>
</organism>
<dbReference type="Pfam" id="PF01548">
    <property type="entry name" value="DEDD_Tnp_IS110"/>
    <property type="match status" value="1"/>
</dbReference>
<reference evidence="2 3" key="1">
    <citation type="submission" date="2016-10" db="EMBL/GenBank/DDBJ databases">
        <title>Genome sequence of Streptomyces sp. MUSC 1.</title>
        <authorList>
            <person name="Lee L.-H."/>
            <person name="Ser H.-L."/>
            <person name="Law J.W.-F."/>
        </authorList>
    </citation>
    <scope>NUCLEOTIDE SEQUENCE [LARGE SCALE GENOMIC DNA]</scope>
    <source>
        <strain evidence="2 3">MUSC 1</strain>
    </source>
</reference>
<evidence type="ECO:0000313" key="2">
    <source>
        <dbReference type="EMBL" id="OIK02905.1"/>
    </source>
</evidence>
<dbReference type="AlphaFoldDB" id="A0A1S2QC51"/>
<comment type="caution">
    <text evidence="2">The sequence shown here is derived from an EMBL/GenBank/DDBJ whole genome shotgun (WGS) entry which is preliminary data.</text>
</comment>
<evidence type="ECO:0000313" key="3">
    <source>
        <dbReference type="Proteomes" id="UP000179642"/>
    </source>
</evidence>